<dbReference type="AlphaFoldDB" id="A0A0F9N8V2"/>
<name>A0A0F9N8V2_9ZZZZ</name>
<proteinExistence type="predicted"/>
<organism evidence="1">
    <name type="scientific">marine sediment metagenome</name>
    <dbReference type="NCBI Taxonomy" id="412755"/>
    <lineage>
        <taxon>unclassified sequences</taxon>
        <taxon>metagenomes</taxon>
        <taxon>ecological metagenomes</taxon>
    </lineage>
</organism>
<evidence type="ECO:0000313" key="1">
    <source>
        <dbReference type="EMBL" id="KKN14354.1"/>
    </source>
</evidence>
<comment type="caution">
    <text evidence="1">The sequence shown here is derived from an EMBL/GenBank/DDBJ whole genome shotgun (WGS) entry which is preliminary data.</text>
</comment>
<gene>
    <name evidence="1" type="ORF">LCGC14_0997130</name>
</gene>
<feature type="non-terminal residue" evidence="1">
    <location>
        <position position="1"/>
    </location>
</feature>
<dbReference type="EMBL" id="LAZR01003826">
    <property type="protein sequence ID" value="KKN14354.1"/>
    <property type="molecule type" value="Genomic_DNA"/>
</dbReference>
<reference evidence="1" key="1">
    <citation type="journal article" date="2015" name="Nature">
        <title>Complex archaea that bridge the gap between prokaryotes and eukaryotes.</title>
        <authorList>
            <person name="Spang A."/>
            <person name="Saw J.H."/>
            <person name="Jorgensen S.L."/>
            <person name="Zaremba-Niedzwiedzka K."/>
            <person name="Martijn J."/>
            <person name="Lind A.E."/>
            <person name="van Eijk R."/>
            <person name="Schleper C."/>
            <person name="Guy L."/>
            <person name="Ettema T.J."/>
        </authorList>
    </citation>
    <scope>NUCLEOTIDE SEQUENCE</scope>
</reference>
<protein>
    <submittedName>
        <fullName evidence="1">Uncharacterized protein</fullName>
    </submittedName>
</protein>
<sequence>ALIKGENIIEKYRKLYNERITSDLHSNIKYRKNLLKQIKNYCIQNNITMSTCMEFEIITKENKIYYNSLNNAHQFMTSDNCEGINIPIYTRKNLKDKFKTAKCKGNCLYCKLTPVPCEIPQLQEARNWKLKDYRFWSKLQKQKEFKELTKIRAYARADQRAPGGNIKQKIAEFCCRK</sequence>
<accession>A0A0F9N8V2</accession>